<organism evidence="1">
    <name type="scientific">Sesamum calycinum</name>
    <dbReference type="NCBI Taxonomy" id="2727403"/>
    <lineage>
        <taxon>Eukaryota</taxon>
        <taxon>Viridiplantae</taxon>
        <taxon>Streptophyta</taxon>
        <taxon>Embryophyta</taxon>
        <taxon>Tracheophyta</taxon>
        <taxon>Spermatophyta</taxon>
        <taxon>Magnoliopsida</taxon>
        <taxon>eudicotyledons</taxon>
        <taxon>Gunneridae</taxon>
        <taxon>Pentapetalae</taxon>
        <taxon>asterids</taxon>
        <taxon>lamiids</taxon>
        <taxon>Lamiales</taxon>
        <taxon>Pedaliaceae</taxon>
        <taxon>Sesamum</taxon>
    </lineage>
</organism>
<dbReference type="InterPro" id="IPR004242">
    <property type="entry name" value="Transposase_21"/>
</dbReference>
<dbReference type="Pfam" id="PF02992">
    <property type="entry name" value="Transposase_21"/>
    <property type="match status" value="1"/>
</dbReference>
<dbReference type="AlphaFoldDB" id="A0AAW2NFP0"/>
<accession>A0AAW2NFP0</accession>
<proteinExistence type="predicted"/>
<feature type="non-terminal residue" evidence="1">
    <location>
        <position position="238"/>
    </location>
</feature>
<gene>
    <name evidence="1" type="ORF">Scaly_1927100</name>
</gene>
<dbReference type="EMBL" id="JACGWM010000011">
    <property type="protein sequence ID" value="KAL0342645.1"/>
    <property type="molecule type" value="Genomic_DNA"/>
</dbReference>
<name>A0AAW2NFP0_9LAMI</name>
<evidence type="ECO:0000313" key="1">
    <source>
        <dbReference type="EMBL" id="KAL0342645.1"/>
    </source>
</evidence>
<comment type="caution">
    <text evidence="1">The sequence shown here is derived from an EMBL/GenBank/DDBJ whole genome shotgun (WGS) entry which is preliminary data.</text>
</comment>
<sequence>MDWGQMMVFDAAGSSYFAYSHEGVLDDGTRSYLVDADPSSYCYGSGPWWISRQMVIFLSEYMIKYPNGLTEYYPSYYTPPGDYYSTKKLVKDLGLPVEKIDACKNGCMLYWNDDIDLEYCTFCWTLGASLPEDETYSGRSLCMLPLATCRLVPVCREEPHNVRLGLRIESFAPHAYNHAKDRAFIMRAVLIWTVNNLPAYDIASGWSTAGLMGCPICMDDTRAFHLQQGRKACYFDCH</sequence>
<reference evidence="1" key="1">
    <citation type="submission" date="2020-06" db="EMBL/GenBank/DDBJ databases">
        <authorList>
            <person name="Li T."/>
            <person name="Hu X."/>
            <person name="Zhang T."/>
            <person name="Song X."/>
            <person name="Zhang H."/>
            <person name="Dai N."/>
            <person name="Sheng W."/>
            <person name="Hou X."/>
            <person name="Wei L."/>
        </authorList>
    </citation>
    <scope>NUCLEOTIDE SEQUENCE</scope>
    <source>
        <strain evidence="1">KEN8</strain>
        <tissue evidence="1">Leaf</tissue>
    </source>
</reference>
<dbReference type="PANTHER" id="PTHR10775:SF193">
    <property type="entry name" value="DUF4216 DOMAIN-CONTAINING PROTEIN"/>
    <property type="match status" value="1"/>
</dbReference>
<protein>
    <submittedName>
        <fullName evidence="1">Uncharacterized protein</fullName>
    </submittedName>
</protein>
<reference evidence="1" key="2">
    <citation type="journal article" date="2024" name="Plant">
        <title>Genomic evolution and insights into agronomic trait innovations of Sesamum species.</title>
        <authorList>
            <person name="Miao H."/>
            <person name="Wang L."/>
            <person name="Qu L."/>
            <person name="Liu H."/>
            <person name="Sun Y."/>
            <person name="Le M."/>
            <person name="Wang Q."/>
            <person name="Wei S."/>
            <person name="Zheng Y."/>
            <person name="Lin W."/>
            <person name="Duan Y."/>
            <person name="Cao H."/>
            <person name="Xiong S."/>
            <person name="Wang X."/>
            <person name="Wei L."/>
            <person name="Li C."/>
            <person name="Ma Q."/>
            <person name="Ju M."/>
            <person name="Zhao R."/>
            <person name="Li G."/>
            <person name="Mu C."/>
            <person name="Tian Q."/>
            <person name="Mei H."/>
            <person name="Zhang T."/>
            <person name="Gao T."/>
            <person name="Zhang H."/>
        </authorList>
    </citation>
    <scope>NUCLEOTIDE SEQUENCE</scope>
    <source>
        <strain evidence="1">KEN8</strain>
    </source>
</reference>
<dbReference type="PANTHER" id="PTHR10775">
    <property type="entry name" value="OS08G0208400 PROTEIN"/>
    <property type="match status" value="1"/>
</dbReference>